<feature type="compositionally biased region" description="Gly residues" evidence="1">
    <location>
        <begin position="819"/>
        <end position="830"/>
    </location>
</feature>
<reference evidence="5 6" key="1">
    <citation type="journal article" date="2023" name="Res Sq">
        <title>Genomic and morphological characterization of Knufia obscura isolated from the Mars 2020 spacecraft assembly facility.</title>
        <authorList>
            <person name="Chander A.M."/>
            <person name="Teixeira M.M."/>
            <person name="Singh N.K."/>
            <person name="Williams M.P."/>
            <person name="Parker C.W."/>
            <person name="Leo P."/>
            <person name="Stajich J.E."/>
            <person name="Torok T."/>
            <person name="Tighe S."/>
            <person name="Mason C.E."/>
            <person name="Venkateswaran K."/>
        </authorList>
    </citation>
    <scope>NUCLEOTIDE SEQUENCE [LARGE SCALE GENOMIC DNA]</scope>
    <source>
        <strain evidence="5 6">CCFEE 5817</strain>
    </source>
</reference>
<evidence type="ECO:0008006" key="7">
    <source>
        <dbReference type="Google" id="ProtNLM"/>
    </source>
</evidence>
<protein>
    <recommendedName>
        <fullName evidence="7">Tail specific protease domain-containing protein</fullName>
    </recommendedName>
</protein>
<dbReference type="InterPro" id="IPR005151">
    <property type="entry name" value="Tail-specific_protease"/>
</dbReference>
<organism evidence="5 6">
    <name type="scientific">Knufia obscura</name>
    <dbReference type="NCBI Taxonomy" id="1635080"/>
    <lineage>
        <taxon>Eukaryota</taxon>
        <taxon>Fungi</taxon>
        <taxon>Dikarya</taxon>
        <taxon>Ascomycota</taxon>
        <taxon>Pezizomycotina</taxon>
        <taxon>Eurotiomycetes</taxon>
        <taxon>Chaetothyriomycetidae</taxon>
        <taxon>Chaetothyriales</taxon>
        <taxon>Trichomeriaceae</taxon>
        <taxon>Knufia</taxon>
    </lineage>
</organism>
<keyword evidence="2" id="KW-0732">Signal</keyword>
<feature type="region of interest" description="Disordered" evidence="1">
    <location>
        <begin position="787"/>
        <end position="835"/>
    </location>
</feature>
<evidence type="ECO:0000256" key="1">
    <source>
        <dbReference type="SAM" id="MobiDB-lite"/>
    </source>
</evidence>
<keyword evidence="6" id="KW-1185">Reference proteome</keyword>
<dbReference type="Pfam" id="PF03572">
    <property type="entry name" value="Peptidase_S41"/>
    <property type="match status" value="1"/>
</dbReference>
<dbReference type="Proteomes" id="UP001334248">
    <property type="component" value="Unassembled WGS sequence"/>
</dbReference>
<dbReference type="Pfam" id="PF23658">
    <property type="entry name" value="PDZ_CPAF_rel"/>
    <property type="match status" value="1"/>
</dbReference>
<evidence type="ECO:0000259" key="4">
    <source>
        <dbReference type="Pfam" id="PF23658"/>
    </source>
</evidence>
<dbReference type="InterPro" id="IPR056186">
    <property type="entry name" value="PDZ_CPAF-rel"/>
</dbReference>
<name>A0ABR0RZP1_9EURO</name>
<dbReference type="GeneID" id="89993652"/>
<dbReference type="SUPFAM" id="SSF52096">
    <property type="entry name" value="ClpP/crotonase"/>
    <property type="match status" value="1"/>
</dbReference>
<dbReference type="InterPro" id="IPR052766">
    <property type="entry name" value="S41A_metabolite_peptidase"/>
</dbReference>
<sequence length="858" mass="91686">MRLLSTLVVIATASLVVAQTRTATSSLEVTGTARQTISSLLTATAVPTGEACAAVSSVLAEQTEGNFCALDNLPLPLILPAPLIVAASLANECARSAPIDKADALRLIDGIVAALEFQSDVGHLASPPAEYPLAGVDLFAEISQLREQVGSDDMTSEIDFESNFTAILGKAQNGHLAFQFDGLSVFVYQRLVGSLISVSEDGTSEPNIYVYEDFAAFQAGELSEAPSAVTQVNGQDVAEFLTMQGQNVSYGGFQDPDALYNQMFYVLNDGSGGSSSTGLFGFDRNYVGAETTISFADGSSRTEQNVAIYNSPFDFSGLEDGRSFYNLYCNATLKAAAQGYDLDDPDTLDGTRVDPVKKQQMLHQKRVQKRQERRQVTETRSLSPTATESAPVAPEGTQILGYPTPVAISDDLSISGYFLEAEGFEDTAVLVLQQMSEADPDGFQSTMTEFMNQCRQEGKTHLVLDVQGNPGGTISLGYEVFKQLFPDIFPYGAGTLRAQEGLDILGNYYTNYTAQLAEVYPDNVTLLQANNYYAQYSAHSYANSSGELFNSWDQLYGPVDTPKDDFTNLIRWNINDTDFNLASGSIVVSGFGNNTEIQPSPFSSENIILLSDGRCSSTCTILAHFLKWQGKVKSVAMGGRPQTGAMQAVGGVKGSQVYQYALLASDVYYAWQGSALLGQTEIATSIEESSTLGPLLNDSTYIIFRGASAGVGIEALTDFTFNWQNNVAEGDSDYTPLQFVYEAADCRLWYQPQHINDVSTLWATVAAQAFGLNDTDVFSLCVEGSTNAPSSLSGNEALFNDGNPTNVTDFEPEQRSESGGNGGGGGSGGSGDDDNAAGRFAASSVAMMVAIAAALFAL</sequence>
<feature type="domain" description="Tail specific protease" evidence="3">
    <location>
        <begin position="427"/>
        <end position="633"/>
    </location>
</feature>
<dbReference type="EMBL" id="JAVHJV010000001">
    <property type="protein sequence ID" value="KAK5946064.1"/>
    <property type="molecule type" value="Genomic_DNA"/>
</dbReference>
<gene>
    <name evidence="5" type="ORF">PMZ80_000203</name>
</gene>
<dbReference type="InterPro" id="IPR029045">
    <property type="entry name" value="ClpP/crotonase-like_dom_sf"/>
</dbReference>
<dbReference type="PANTHER" id="PTHR37049:SF4">
    <property type="entry name" value="RHODANESE DOMAIN-CONTAINING PROTEIN"/>
    <property type="match status" value="1"/>
</dbReference>
<dbReference type="Gene3D" id="3.90.226.10">
    <property type="entry name" value="2-enoyl-CoA Hydratase, Chain A, domain 1"/>
    <property type="match status" value="1"/>
</dbReference>
<comment type="caution">
    <text evidence="5">The sequence shown here is derived from an EMBL/GenBank/DDBJ whole genome shotgun (WGS) entry which is preliminary data.</text>
</comment>
<feature type="signal peptide" evidence="2">
    <location>
        <begin position="1"/>
        <end position="18"/>
    </location>
</feature>
<evidence type="ECO:0000313" key="6">
    <source>
        <dbReference type="Proteomes" id="UP001334248"/>
    </source>
</evidence>
<accession>A0ABR0RZP1</accession>
<evidence type="ECO:0000256" key="2">
    <source>
        <dbReference type="SAM" id="SignalP"/>
    </source>
</evidence>
<feature type="domain" description="CPAF-like PDZ" evidence="4">
    <location>
        <begin position="192"/>
        <end position="314"/>
    </location>
</feature>
<evidence type="ECO:0000313" key="5">
    <source>
        <dbReference type="EMBL" id="KAK5946064.1"/>
    </source>
</evidence>
<feature type="chain" id="PRO_5045082386" description="Tail specific protease domain-containing protein" evidence="2">
    <location>
        <begin position="19"/>
        <end position="858"/>
    </location>
</feature>
<feature type="region of interest" description="Disordered" evidence="1">
    <location>
        <begin position="360"/>
        <end position="398"/>
    </location>
</feature>
<dbReference type="RefSeq" id="XP_064734154.1">
    <property type="nucleotide sequence ID" value="XM_064868657.1"/>
</dbReference>
<evidence type="ECO:0000259" key="3">
    <source>
        <dbReference type="Pfam" id="PF03572"/>
    </source>
</evidence>
<dbReference type="PANTHER" id="PTHR37049">
    <property type="entry name" value="PEPTIDASE S41 FAMILY PROTEIN"/>
    <property type="match status" value="1"/>
</dbReference>
<proteinExistence type="predicted"/>